<dbReference type="PROSITE" id="PS51257">
    <property type="entry name" value="PROKAR_LIPOPROTEIN"/>
    <property type="match status" value="1"/>
</dbReference>
<keyword evidence="2" id="KW-0732">Signal</keyword>
<feature type="chain" id="PRO_5046244350" evidence="2">
    <location>
        <begin position="25"/>
        <end position="473"/>
    </location>
</feature>
<feature type="signal peptide" evidence="2">
    <location>
        <begin position="1"/>
        <end position="24"/>
    </location>
</feature>
<feature type="region of interest" description="Disordered" evidence="1">
    <location>
        <begin position="31"/>
        <end position="66"/>
    </location>
</feature>
<protein>
    <submittedName>
        <fullName evidence="4">VWA domain-containing protein</fullName>
    </submittedName>
</protein>
<dbReference type="RefSeq" id="WP_379272700.1">
    <property type="nucleotide sequence ID" value="NZ_JBHUGT010000045.1"/>
</dbReference>
<dbReference type="SMART" id="SM00327">
    <property type="entry name" value="VWA"/>
    <property type="match status" value="1"/>
</dbReference>
<keyword evidence="5" id="KW-1185">Reference proteome</keyword>
<dbReference type="InterPro" id="IPR002035">
    <property type="entry name" value="VWF_A"/>
</dbReference>
<evidence type="ECO:0000313" key="5">
    <source>
        <dbReference type="Proteomes" id="UP001597493"/>
    </source>
</evidence>
<dbReference type="EMBL" id="JBHUMY010000011">
    <property type="protein sequence ID" value="MFD2660785.1"/>
    <property type="molecule type" value="Genomic_DNA"/>
</dbReference>
<evidence type="ECO:0000259" key="3">
    <source>
        <dbReference type="PROSITE" id="PS50234"/>
    </source>
</evidence>
<dbReference type="PROSITE" id="PS50234">
    <property type="entry name" value="VWFA"/>
    <property type="match status" value="1"/>
</dbReference>
<proteinExistence type="predicted"/>
<evidence type="ECO:0000256" key="1">
    <source>
        <dbReference type="SAM" id="MobiDB-lite"/>
    </source>
</evidence>
<evidence type="ECO:0000256" key="2">
    <source>
        <dbReference type="SAM" id="SignalP"/>
    </source>
</evidence>
<accession>A0ABW5QXJ8</accession>
<name>A0ABW5QXJ8_9BACL</name>
<dbReference type="Gene3D" id="3.40.50.410">
    <property type="entry name" value="von Willebrand factor, type A domain"/>
    <property type="match status" value="1"/>
</dbReference>
<reference evidence="5" key="1">
    <citation type="journal article" date="2019" name="Int. J. Syst. Evol. Microbiol.">
        <title>The Global Catalogue of Microorganisms (GCM) 10K type strain sequencing project: providing services to taxonomists for standard genome sequencing and annotation.</title>
        <authorList>
            <consortium name="The Broad Institute Genomics Platform"/>
            <consortium name="The Broad Institute Genome Sequencing Center for Infectious Disease"/>
            <person name="Wu L."/>
            <person name="Ma J."/>
        </authorList>
    </citation>
    <scope>NUCLEOTIDE SEQUENCE [LARGE SCALE GENOMIC DNA]</scope>
    <source>
        <strain evidence="5">TISTR 1827</strain>
    </source>
</reference>
<dbReference type="SUPFAM" id="SSF53300">
    <property type="entry name" value="vWA-like"/>
    <property type="match status" value="1"/>
</dbReference>
<dbReference type="InterPro" id="IPR036465">
    <property type="entry name" value="vWFA_dom_sf"/>
</dbReference>
<organism evidence="4 5">
    <name type="scientific">Paenibacillus thailandensis</name>
    <dbReference type="NCBI Taxonomy" id="393250"/>
    <lineage>
        <taxon>Bacteria</taxon>
        <taxon>Bacillati</taxon>
        <taxon>Bacillota</taxon>
        <taxon>Bacilli</taxon>
        <taxon>Bacillales</taxon>
        <taxon>Paenibacillaceae</taxon>
        <taxon>Paenibacillus</taxon>
    </lineage>
</organism>
<evidence type="ECO:0000313" key="4">
    <source>
        <dbReference type="EMBL" id="MFD2660785.1"/>
    </source>
</evidence>
<feature type="domain" description="VWFA" evidence="3">
    <location>
        <begin position="170"/>
        <end position="359"/>
    </location>
</feature>
<comment type="caution">
    <text evidence="4">The sequence shown here is derived from an EMBL/GenBank/DDBJ whole genome shotgun (WGS) entry which is preliminary data.</text>
</comment>
<dbReference type="Proteomes" id="UP001597493">
    <property type="component" value="Unassembled WGS sequence"/>
</dbReference>
<dbReference type="Pfam" id="PF00092">
    <property type="entry name" value="VWA"/>
    <property type="match status" value="1"/>
</dbReference>
<sequence length="473" mass="52133">MQAIRRIFAPAFTALALIAVFSFAAGCTNRPEPPAAAETATGDVQESSVPGDGEAQTPASEDDAATLPEGWGAAQALPTTIQQFIEYPVGRFSGVEEIEDNPEAAAFFADLPVLPETAGKEETEQYFTYIYSLLKPDYPDPRDIKADYGQSQLPGGSDAVPAELQKETYNVEIVLDSSGSMANTMDGKTRMELAKEAIADFLSSLPEEANVGLRVYGHKGTGSNKDKKLSCEANELVYEVQPYDQSGLEEAMDAFEPAGWTPLSKAIELAHQDLAAFGGGENNRNILYIVSDGIETCGGDPVQAAEQLKQSDVKPVVNIIGFDLDDQGQQQLKAVAEAAGGTYADVKSQDELKKQFEQSSEDAEKWLEWYLSSREQALETRGDHFDQIIEWRDVYTDKMYACHGGLLDSINYLTEHDKINGDQRNIMLDAYGVLRDIELDEYGKMSDQLFELQDLQFEEAYERIDQMFEPKQP</sequence>
<gene>
    <name evidence="4" type="ORF">ACFSW5_11060</name>
</gene>